<dbReference type="AlphaFoldDB" id="A0AAV7U8B7"/>
<reference evidence="2" key="1">
    <citation type="journal article" date="2022" name="bioRxiv">
        <title>Sequencing and chromosome-scale assembly of the giantPleurodeles waltlgenome.</title>
        <authorList>
            <person name="Brown T."/>
            <person name="Elewa A."/>
            <person name="Iarovenko S."/>
            <person name="Subramanian E."/>
            <person name="Araus A.J."/>
            <person name="Petzold A."/>
            <person name="Susuki M."/>
            <person name="Suzuki K.-i.T."/>
            <person name="Hayashi T."/>
            <person name="Toyoda A."/>
            <person name="Oliveira C."/>
            <person name="Osipova E."/>
            <person name="Leigh N.D."/>
            <person name="Simon A."/>
            <person name="Yun M.H."/>
        </authorList>
    </citation>
    <scope>NUCLEOTIDE SEQUENCE</scope>
    <source>
        <strain evidence="2">20211129_DDA</strain>
        <tissue evidence="2">Liver</tissue>
    </source>
</reference>
<protein>
    <submittedName>
        <fullName evidence="2">Uncharacterized protein</fullName>
    </submittedName>
</protein>
<feature type="compositionally biased region" description="Basic and acidic residues" evidence="1">
    <location>
        <begin position="1"/>
        <end position="16"/>
    </location>
</feature>
<gene>
    <name evidence="2" type="ORF">NDU88_000838</name>
</gene>
<evidence type="ECO:0000313" key="2">
    <source>
        <dbReference type="EMBL" id="KAJ1184028.1"/>
    </source>
</evidence>
<accession>A0AAV7U8B7</accession>
<evidence type="ECO:0000256" key="1">
    <source>
        <dbReference type="SAM" id="MobiDB-lite"/>
    </source>
</evidence>
<keyword evidence="3" id="KW-1185">Reference proteome</keyword>
<feature type="region of interest" description="Disordered" evidence="1">
    <location>
        <begin position="1"/>
        <end position="136"/>
    </location>
</feature>
<dbReference type="Proteomes" id="UP001066276">
    <property type="component" value="Chromosome 3_1"/>
</dbReference>
<proteinExistence type="predicted"/>
<organism evidence="2 3">
    <name type="scientific">Pleurodeles waltl</name>
    <name type="common">Iberian ribbed newt</name>
    <dbReference type="NCBI Taxonomy" id="8319"/>
    <lineage>
        <taxon>Eukaryota</taxon>
        <taxon>Metazoa</taxon>
        <taxon>Chordata</taxon>
        <taxon>Craniata</taxon>
        <taxon>Vertebrata</taxon>
        <taxon>Euteleostomi</taxon>
        <taxon>Amphibia</taxon>
        <taxon>Batrachia</taxon>
        <taxon>Caudata</taxon>
        <taxon>Salamandroidea</taxon>
        <taxon>Salamandridae</taxon>
        <taxon>Pleurodelinae</taxon>
        <taxon>Pleurodeles</taxon>
    </lineage>
</organism>
<evidence type="ECO:0000313" key="3">
    <source>
        <dbReference type="Proteomes" id="UP001066276"/>
    </source>
</evidence>
<sequence length="136" mass="15254">MDRHVKRFELRSRPTTDPDIPPYLRPPGRSSRWSRAPGSRRRPLVSLSKCSETGERSAEPAPGLRARRERSGLSASLETAGPDGRRRNGHLDAVHPELKKRGWAATGAGLGPCETRGDWRWSSRYEERESKSGRIA</sequence>
<name>A0AAV7U8B7_PLEWA</name>
<comment type="caution">
    <text evidence="2">The sequence shown here is derived from an EMBL/GenBank/DDBJ whole genome shotgun (WGS) entry which is preliminary data.</text>
</comment>
<feature type="compositionally biased region" description="Basic and acidic residues" evidence="1">
    <location>
        <begin position="115"/>
        <end position="136"/>
    </location>
</feature>
<feature type="compositionally biased region" description="Basic and acidic residues" evidence="1">
    <location>
        <begin position="83"/>
        <end position="100"/>
    </location>
</feature>
<dbReference type="EMBL" id="JANPWB010000005">
    <property type="protein sequence ID" value="KAJ1184028.1"/>
    <property type="molecule type" value="Genomic_DNA"/>
</dbReference>